<dbReference type="RefSeq" id="WP_012349805.1">
    <property type="nucleotide sequence ID" value="NC_010525.1"/>
</dbReference>
<gene>
    <name evidence="1" type="ordered locus">Tneu_0437</name>
</gene>
<keyword evidence="2" id="KW-1185">Reference proteome</keyword>
<name>B1YC72_PYRNV</name>
<sequence>MERFLRDLREFTQMWNERIFERPMVYLPAWAGVDDVLAMSILSPPDYLRVPLEEALTKLRRPSAFLGYGGRLVERGEPLPDDVFVLDPPRGAAEAGLPSSAAGVALRVREAGRAAKPNRDLKRWVQALELYKAGRSNDPGFTYGRLRVSLVRSVLLDFAYVNPNLDASVFNFSFKAAKEAVREAHNALVNAAWDAASDIPWGDLPIVITEAALHMLTHPPDVAKRLKPKRRPWVGLLDVVFYISKGEKLFYEAARNVFDLIAREILKLRWNWRRAAAEVWVRGAPSAVEAVLIHTKLRPHVALELYLEMVGQPAQLYLFYSPDLRDEYIAITPLPLDAPRLRDGTYVLRYGRELASLAEP</sequence>
<dbReference type="Proteomes" id="UP000001694">
    <property type="component" value="Chromosome"/>
</dbReference>
<dbReference type="STRING" id="444157.Tneu_0437"/>
<reference evidence="1" key="1">
    <citation type="submission" date="2008-03" db="EMBL/GenBank/DDBJ databases">
        <title>Complete sequence of Thermoproteus neutrophilus V24Sta.</title>
        <authorList>
            <consortium name="US DOE Joint Genome Institute"/>
            <person name="Copeland A."/>
            <person name="Lucas S."/>
            <person name="Lapidus A."/>
            <person name="Glavina del Rio T."/>
            <person name="Dalin E."/>
            <person name="Tice H."/>
            <person name="Bruce D."/>
            <person name="Goodwin L."/>
            <person name="Pitluck S."/>
            <person name="Sims D."/>
            <person name="Brettin T."/>
            <person name="Detter J.C."/>
            <person name="Han C."/>
            <person name="Kuske C.R."/>
            <person name="Schmutz J."/>
            <person name="Larimer F."/>
            <person name="Land M."/>
            <person name="Hauser L."/>
            <person name="Kyrpides N."/>
            <person name="Mikhailova N."/>
            <person name="Biddle J.F."/>
            <person name="Zhang Z."/>
            <person name="Fitz-Gibbon S.T."/>
            <person name="Lowe T.M."/>
            <person name="Saltikov C."/>
            <person name="House C.H."/>
            <person name="Richardson P."/>
        </authorList>
    </citation>
    <scope>NUCLEOTIDE SEQUENCE [LARGE SCALE GENOMIC DNA]</scope>
    <source>
        <strain evidence="1">V24Sta</strain>
    </source>
</reference>
<dbReference type="GeneID" id="6165698"/>
<dbReference type="KEGG" id="tne:Tneu_0437"/>
<proteinExistence type="predicted"/>
<evidence type="ECO:0000313" key="2">
    <source>
        <dbReference type="Proteomes" id="UP000001694"/>
    </source>
</evidence>
<dbReference type="AlphaFoldDB" id="B1YC72"/>
<organism evidence="1 2">
    <name type="scientific">Pyrobaculum neutrophilum (strain DSM 2338 / JCM 9278 / NBRC 100436 / V24Sta)</name>
    <name type="common">Thermoproteus neutrophilus</name>
    <dbReference type="NCBI Taxonomy" id="444157"/>
    <lineage>
        <taxon>Archaea</taxon>
        <taxon>Thermoproteota</taxon>
        <taxon>Thermoprotei</taxon>
        <taxon>Thermoproteales</taxon>
        <taxon>Thermoproteaceae</taxon>
        <taxon>Pyrobaculum</taxon>
    </lineage>
</organism>
<evidence type="ECO:0000313" key="1">
    <source>
        <dbReference type="EMBL" id="ACB39385.1"/>
    </source>
</evidence>
<dbReference type="EMBL" id="CP001014">
    <property type="protein sequence ID" value="ACB39385.1"/>
    <property type="molecule type" value="Genomic_DNA"/>
</dbReference>
<dbReference type="HOGENOM" id="CLU_768635_0_0_2"/>
<protein>
    <submittedName>
        <fullName evidence="1">Uncharacterized protein</fullName>
    </submittedName>
</protein>
<accession>B1YC72</accession>